<dbReference type="Gene3D" id="4.10.240.10">
    <property type="entry name" value="Zn(2)-C6 fungal-type DNA-binding domain"/>
    <property type="match status" value="1"/>
</dbReference>
<dbReference type="SMART" id="SM00066">
    <property type="entry name" value="GAL4"/>
    <property type="match status" value="1"/>
</dbReference>
<dbReference type="PROSITE" id="PS00463">
    <property type="entry name" value="ZN2_CY6_FUNGAL_1"/>
    <property type="match status" value="1"/>
</dbReference>
<accession>A0A9N9P0U9</accession>
<dbReference type="AlphaFoldDB" id="A0A9N9P0U9"/>
<dbReference type="InterPro" id="IPR036864">
    <property type="entry name" value="Zn2-C6_fun-type_DNA-bd_sf"/>
</dbReference>
<dbReference type="Pfam" id="PF00172">
    <property type="entry name" value="Zn_clus"/>
    <property type="match status" value="1"/>
</dbReference>
<keyword evidence="3" id="KW-1185">Reference proteome</keyword>
<dbReference type="InterPro" id="IPR001138">
    <property type="entry name" value="Zn2Cys6_DnaBD"/>
</dbReference>
<organism evidence="2 3">
    <name type="scientific">Cetraspora pellucida</name>
    <dbReference type="NCBI Taxonomy" id="1433469"/>
    <lineage>
        <taxon>Eukaryota</taxon>
        <taxon>Fungi</taxon>
        <taxon>Fungi incertae sedis</taxon>
        <taxon>Mucoromycota</taxon>
        <taxon>Glomeromycotina</taxon>
        <taxon>Glomeromycetes</taxon>
        <taxon>Diversisporales</taxon>
        <taxon>Gigasporaceae</taxon>
        <taxon>Cetraspora</taxon>
    </lineage>
</organism>
<name>A0A9N9P0U9_9GLOM</name>
<reference evidence="2" key="1">
    <citation type="submission" date="2021-06" db="EMBL/GenBank/DDBJ databases">
        <authorList>
            <person name="Kallberg Y."/>
            <person name="Tangrot J."/>
            <person name="Rosling A."/>
        </authorList>
    </citation>
    <scope>NUCLEOTIDE SEQUENCE</scope>
    <source>
        <strain evidence="2">FL966</strain>
    </source>
</reference>
<dbReference type="GO" id="GO:0000981">
    <property type="term" value="F:DNA-binding transcription factor activity, RNA polymerase II-specific"/>
    <property type="evidence" value="ECO:0007669"/>
    <property type="project" value="InterPro"/>
</dbReference>
<sequence length="194" mass="22838">TNPYQWLYDLFSIFPENQQGQYLEPNNMITSSQFLERIQPSSENNQEQYPVNNHTTSFQSPDKELYQKLIITSSSFQFPLENHQEQNQEVDRIAKLTFLLNEKELSNAFLVFLWKLLGDNLFLYYNKFLESFQNSSSFPEMDQKGERKKNACNNCRSRKKKCVGGKIGEESCKYCSKNNKICSYVEMSSISKYF</sequence>
<protein>
    <submittedName>
        <fullName evidence="2">20161_t:CDS:1</fullName>
    </submittedName>
</protein>
<dbReference type="PROSITE" id="PS50048">
    <property type="entry name" value="ZN2_CY6_FUNGAL_2"/>
    <property type="match status" value="1"/>
</dbReference>
<dbReference type="SUPFAM" id="SSF57701">
    <property type="entry name" value="Zn2/Cys6 DNA-binding domain"/>
    <property type="match status" value="1"/>
</dbReference>
<dbReference type="Proteomes" id="UP000789759">
    <property type="component" value="Unassembled WGS sequence"/>
</dbReference>
<dbReference type="EMBL" id="CAJVQA010024268">
    <property type="protein sequence ID" value="CAG8781736.1"/>
    <property type="molecule type" value="Genomic_DNA"/>
</dbReference>
<dbReference type="GO" id="GO:0008270">
    <property type="term" value="F:zinc ion binding"/>
    <property type="evidence" value="ECO:0007669"/>
    <property type="project" value="InterPro"/>
</dbReference>
<feature type="non-terminal residue" evidence="2">
    <location>
        <position position="194"/>
    </location>
</feature>
<evidence type="ECO:0000313" key="2">
    <source>
        <dbReference type="EMBL" id="CAG8781736.1"/>
    </source>
</evidence>
<proteinExistence type="predicted"/>
<dbReference type="OrthoDB" id="2457496at2759"/>
<dbReference type="CDD" id="cd00067">
    <property type="entry name" value="GAL4"/>
    <property type="match status" value="1"/>
</dbReference>
<comment type="caution">
    <text evidence="2">The sequence shown here is derived from an EMBL/GenBank/DDBJ whole genome shotgun (WGS) entry which is preliminary data.</text>
</comment>
<gene>
    <name evidence="2" type="ORF">CPELLU_LOCUS16426</name>
</gene>
<evidence type="ECO:0000259" key="1">
    <source>
        <dbReference type="PROSITE" id="PS50048"/>
    </source>
</evidence>
<evidence type="ECO:0000313" key="3">
    <source>
        <dbReference type="Proteomes" id="UP000789759"/>
    </source>
</evidence>
<feature type="domain" description="Zn(2)-C6 fungal-type" evidence="1">
    <location>
        <begin position="151"/>
        <end position="184"/>
    </location>
</feature>